<feature type="transmembrane region" description="Helical" evidence="2">
    <location>
        <begin position="306"/>
        <end position="324"/>
    </location>
</feature>
<feature type="transmembrane region" description="Helical" evidence="2">
    <location>
        <begin position="67"/>
        <end position="88"/>
    </location>
</feature>
<feature type="transmembrane region" description="Helical" evidence="2">
    <location>
        <begin position="330"/>
        <end position="356"/>
    </location>
</feature>
<feature type="transmembrane region" description="Helical" evidence="2">
    <location>
        <begin position="249"/>
        <end position="270"/>
    </location>
</feature>
<dbReference type="EMBL" id="BSDP01000001">
    <property type="protein sequence ID" value="GLI26905.1"/>
    <property type="molecule type" value="Genomic_DNA"/>
</dbReference>
<sequence length="431" mass="45369">MEPRQYEEAGELSPPRSTTPSGRRAGWFSSPSPAVTAAMRRLLAAMTALMVGIAVDHLVAGDQHMQTVLGILCAATAAALAFVALLVASASDAGLELMRRAGLATPSRGGRAAIVASVWFIVVGLCVHFAGEAFEPLPGGAWIAGAALASGLAAVTYHVHHRALDHDGYRTFNLVAMVLAAGSLAAMSATSRTDWWTLNFSTLGTSDDLAAFCFNAGIVVAGTGMAGLARVLTHSLEDPRFRARRGGVVFVRTCIVLLGASLAGVGLVPIDTATDLHNAFALGAALCFAVPAVALKLAVPGVSNRLVAVSLVLVAIEAVAMVLYDGFGLFNLTVFELVAFGLVFVWLIAVAVLTMVSVEASHAKRAVTRADRRPEPAILSRQVRTLRAARQPGSRDRVRRRARALSRAAGRVQGSRPVRPRRTRRLSTLGW</sequence>
<gene>
    <name evidence="3" type="ORF">ARHIZOSPH14_11470</name>
</gene>
<protein>
    <recommendedName>
        <fullName evidence="5">DUF998 domain-containing protein</fullName>
    </recommendedName>
</protein>
<feature type="compositionally biased region" description="Low complexity" evidence="1">
    <location>
        <begin position="405"/>
        <end position="417"/>
    </location>
</feature>
<accession>A0A9W6CV22</accession>
<feature type="transmembrane region" description="Helical" evidence="2">
    <location>
        <begin position="171"/>
        <end position="189"/>
    </location>
</feature>
<evidence type="ECO:0000256" key="1">
    <source>
        <dbReference type="SAM" id="MobiDB-lite"/>
    </source>
</evidence>
<proteinExistence type="predicted"/>
<feature type="transmembrane region" description="Helical" evidence="2">
    <location>
        <begin position="42"/>
        <end position="61"/>
    </location>
</feature>
<evidence type="ECO:0000256" key="2">
    <source>
        <dbReference type="SAM" id="Phobius"/>
    </source>
</evidence>
<dbReference type="RefSeq" id="WP_281882970.1">
    <property type="nucleotide sequence ID" value="NZ_BSDP01000001.1"/>
</dbReference>
<reference evidence="3" key="1">
    <citation type="submission" date="2022-12" db="EMBL/GenBank/DDBJ databases">
        <title>Reference genome sequencing for broad-spectrum identification of bacterial and archaeal isolates by mass spectrometry.</title>
        <authorList>
            <person name="Sekiguchi Y."/>
            <person name="Tourlousse D.M."/>
        </authorList>
    </citation>
    <scope>NUCLEOTIDE SEQUENCE</scope>
    <source>
        <strain evidence="3">14</strain>
    </source>
</reference>
<organism evidence="3 4">
    <name type="scientific">Agromyces rhizosphaerae</name>
    <dbReference type="NCBI Taxonomy" id="88374"/>
    <lineage>
        <taxon>Bacteria</taxon>
        <taxon>Bacillati</taxon>
        <taxon>Actinomycetota</taxon>
        <taxon>Actinomycetes</taxon>
        <taxon>Micrococcales</taxon>
        <taxon>Microbacteriaceae</taxon>
        <taxon>Agromyces</taxon>
    </lineage>
</organism>
<evidence type="ECO:0008006" key="5">
    <source>
        <dbReference type="Google" id="ProtNLM"/>
    </source>
</evidence>
<feature type="region of interest" description="Disordered" evidence="1">
    <location>
        <begin position="388"/>
        <end position="431"/>
    </location>
</feature>
<comment type="caution">
    <text evidence="3">The sequence shown here is derived from an EMBL/GenBank/DDBJ whole genome shotgun (WGS) entry which is preliminary data.</text>
</comment>
<feature type="transmembrane region" description="Helical" evidence="2">
    <location>
        <begin position="142"/>
        <end position="159"/>
    </location>
</feature>
<evidence type="ECO:0000313" key="4">
    <source>
        <dbReference type="Proteomes" id="UP001144396"/>
    </source>
</evidence>
<dbReference type="Proteomes" id="UP001144396">
    <property type="component" value="Unassembled WGS sequence"/>
</dbReference>
<keyword evidence="2" id="KW-0472">Membrane</keyword>
<feature type="region of interest" description="Disordered" evidence="1">
    <location>
        <begin position="1"/>
        <end position="28"/>
    </location>
</feature>
<keyword evidence="4" id="KW-1185">Reference proteome</keyword>
<dbReference type="AlphaFoldDB" id="A0A9W6CV22"/>
<feature type="transmembrane region" description="Helical" evidence="2">
    <location>
        <begin position="109"/>
        <end position="130"/>
    </location>
</feature>
<name>A0A9W6CV22_9MICO</name>
<feature type="transmembrane region" description="Helical" evidence="2">
    <location>
        <begin position="209"/>
        <end position="229"/>
    </location>
</feature>
<keyword evidence="2" id="KW-1133">Transmembrane helix</keyword>
<keyword evidence="2" id="KW-0812">Transmembrane</keyword>
<evidence type="ECO:0000313" key="3">
    <source>
        <dbReference type="EMBL" id="GLI26905.1"/>
    </source>
</evidence>
<feature type="transmembrane region" description="Helical" evidence="2">
    <location>
        <begin position="276"/>
        <end position="299"/>
    </location>
</feature>